<name>A0A210R3M4_MIZYE</name>
<accession>A0A210R3M4</accession>
<sequence length="107" mass="12341">MLKIHRHCFTGDVNEYQQWKSAFPNCKFGISPLIFRKREHFKKLFQEVPLEDLLLESDAPYITREHGGLGEPTLVKKVAVEIADLYGVPVKHVEKITSQTAAWIYSL</sequence>
<dbReference type="GO" id="GO:0016788">
    <property type="term" value="F:hydrolase activity, acting on ester bonds"/>
    <property type="evidence" value="ECO:0007669"/>
    <property type="project" value="InterPro"/>
</dbReference>
<dbReference type="Gene3D" id="3.20.20.140">
    <property type="entry name" value="Metal-dependent hydrolases"/>
    <property type="match status" value="1"/>
</dbReference>
<dbReference type="InterPro" id="IPR001130">
    <property type="entry name" value="TatD-like"/>
</dbReference>
<evidence type="ECO:0000256" key="1">
    <source>
        <dbReference type="ARBA" id="ARBA00009275"/>
    </source>
</evidence>
<dbReference type="InterPro" id="IPR032466">
    <property type="entry name" value="Metal_Hydrolase"/>
</dbReference>
<gene>
    <name evidence="2" type="ORF">KP79_PYT00230</name>
</gene>
<dbReference type="PANTHER" id="PTHR46363:SF1">
    <property type="entry name" value="DEOXYRIBONUCLEASE TATDN2-RELATED"/>
    <property type="match status" value="1"/>
</dbReference>
<protein>
    <submittedName>
        <fullName evidence="2">Deoxyribonuclease YabD</fullName>
    </submittedName>
</protein>
<dbReference type="Proteomes" id="UP000242188">
    <property type="component" value="Unassembled WGS sequence"/>
</dbReference>
<dbReference type="EMBL" id="NEDP02000607">
    <property type="protein sequence ID" value="OWF55565.1"/>
    <property type="molecule type" value="Genomic_DNA"/>
</dbReference>
<comment type="caution">
    <text evidence="2">The sequence shown here is derived from an EMBL/GenBank/DDBJ whole genome shotgun (WGS) entry which is preliminary data.</text>
</comment>
<reference evidence="2 3" key="1">
    <citation type="journal article" date="2017" name="Nat. Ecol. Evol.">
        <title>Scallop genome provides insights into evolution of bilaterian karyotype and development.</title>
        <authorList>
            <person name="Wang S."/>
            <person name="Zhang J."/>
            <person name="Jiao W."/>
            <person name="Li J."/>
            <person name="Xun X."/>
            <person name="Sun Y."/>
            <person name="Guo X."/>
            <person name="Huan P."/>
            <person name="Dong B."/>
            <person name="Zhang L."/>
            <person name="Hu X."/>
            <person name="Sun X."/>
            <person name="Wang J."/>
            <person name="Zhao C."/>
            <person name="Wang Y."/>
            <person name="Wang D."/>
            <person name="Huang X."/>
            <person name="Wang R."/>
            <person name="Lv J."/>
            <person name="Li Y."/>
            <person name="Zhang Z."/>
            <person name="Liu B."/>
            <person name="Lu W."/>
            <person name="Hui Y."/>
            <person name="Liang J."/>
            <person name="Zhou Z."/>
            <person name="Hou R."/>
            <person name="Li X."/>
            <person name="Liu Y."/>
            <person name="Li H."/>
            <person name="Ning X."/>
            <person name="Lin Y."/>
            <person name="Zhao L."/>
            <person name="Xing Q."/>
            <person name="Dou J."/>
            <person name="Li Y."/>
            <person name="Mao J."/>
            <person name="Guo H."/>
            <person name="Dou H."/>
            <person name="Li T."/>
            <person name="Mu C."/>
            <person name="Jiang W."/>
            <person name="Fu Q."/>
            <person name="Fu X."/>
            <person name="Miao Y."/>
            <person name="Liu J."/>
            <person name="Yu Q."/>
            <person name="Li R."/>
            <person name="Liao H."/>
            <person name="Li X."/>
            <person name="Kong Y."/>
            <person name="Jiang Z."/>
            <person name="Chourrout D."/>
            <person name="Li R."/>
            <person name="Bao Z."/>
        </authorList>
    </citation>
    <scope>NUCLEOTIDE SEQUENCE [LARGE SCALE GENOMIC DNA]</scope>
    <source>
        <strain evidence="2 3">PY_sf001</strain>
    </source>
</reference>
<keyword evidence="3" id="KW-1185">Reference proteome</keyword>
<dbReference type="PANTHER" id="PTHR46363">
    <property type="entry name" value="DEOXYRIBONUCLEASE TATDN2-RELATED"/>
    <property type="match status" value="1"/>
</dbReference>
<dbReference type="OrthoDB" id="9980814at2759"/>
<organism evidence="2 3">
    <name type="scientific">Mizuhopecten yessoensis</name>
    <name type="common">Japanese scallop</name>
    <name type="synonym">Patinopecten yessoensis</name>
    <dbReference type="NCBI Taxonomy" id="6573"/>
    <lineage>
        <taxon>Eukaryota</taxon>
        <taxon>Metazoa</taxon>
        <taxon>Spiralia</taxon>
        <taxon>Lophotrochozoa</taxon>
        <taxon>Mollusca</taxon>
        <taxon>Bivalvia</taxon>
        <taxon>Autobranchia</taxon>
        <taxon>Pteriomorphia</taxon>
        <taxon>Pectinida</taxon>
        <taxon>Pectinoidea</taxon>
        <taxon>Pectinidae</taxon>
        <taxon>Mizuhopecten</taxon>
    </lineage>
</organism>
<dbReference type="Pfam" id="PF01026">
    <property type="entry name" value="TatD_DNase"/>
    <property type="match status" value="1"/>
</dbReference>
<evidence type="ECO:0000313" key="3">
    <source>
        <dbReference type="Proteomes" id="UP000242188"/>
    </source>
</evidence>
<comment type="similarity">
    <text evidence="1">Belongs to the metallo-dependent hydrolases superfamily. TatD-type hydrolase family.</text>
</comment>
<evidence type="ECO:0000313" key="2">
    <source>
        <dbReference type="EMBL" id="OWF55565.1"/>
    </source>
</evidence>
<dbReference type="SUPFAM" id="SSF51556">
    <property type="entry name" value="Metallo-dependent hydrolases"/>
    <property type="match status" value="1"/>
</dbReference>
<dbReference type="AlphaFoldDB" id="A0A210R3M4"/>
<proteinExistence type="inferred from homology"/>